<evidence type="ECO:0000313" key="2">
    <source>
        <dbReference type="Proteomes" id="UP000387223"/>
    </source>
</evidence>
<gene>
    <name evidence="1" type="ORF">MSSD14B_29020</name>
</gene>
<organism evidence="1 2">
    <name type="scientific">Marinobacter salsuginis</name>
    <dbReference type="NCBI Taxonomy" id="418719"/>
    <lineage>
        <taxon>Bacteria</taxon>
        <taxon>Pseudomonadati</taxon>
        <taxon>Pseudomonadota</taxon>
        <taxon>Gammaproteobacteria</taxon>
        <taxon>Pseudomonadales</taxon>
        <taxon>Marinobacteraceae</taxon>
        <taxon>Marinobacter</taxon>
    </lineage>
</organism>
<name>A0A5M3Q1V4_9GAMM</name>
<dbReference type="RefSeq" id="WP_136630305.1">
    <property type="nucleotide sequence ID" value="NZ_BGZI01000020.1"/>
</dbReference>
<dbReference type="EMBL" id="BGZI01000020">
    <property type="protein sequence ID" value="GBO89234.1"/>
    <property type="molecule type" value="Genomic_DNA"/>
</dbReference>
<dbReference type="AlphaFoldDB" id="A0A5M3Q1V4"/>
<proteinExistence type="predicted"/>
<accession>A0A5M3Q1V4</accession>
<protein>
    <submittedName>
        <fullName evidence="1">Uncharacterized protein</fullName>
    </submittedName>
</protein>
<reference evidence="1 2" key="1">
    <citation type="journal article" date="2019" name="J. Gen. Appl. Microbiol.">
        <title>Aerobic degradation of cis-dichloroethene by the marine bacterium Marinobacter salsuginis strain 5N-3.</title>
        <authorList>
            <person name="Inoue Y."/>
            <person name="Fukunaga Y."/>
            <person name="Katsumata H."/>
            <person name="Ohji S."/>
            <person name="Hosoyama A."/>
            <person name="Mori K."/>
            <person name="Ando K."/>
        </authorList>
    </citation>
    <scope>NUCLEOTIDE SEQUENCE [LARGE SCALE GENOMIC DNA]</scope>
    <source>
        <strain evidence="1 2">NBRC 109114</strain>
    </source>
</reference>
<evidence type="ECO:0000313" key="1">
    <source>
        <dbReference type="EMBL" id="GBO89234.1"/>
    </source>
</evidence>
<dbReference type="Proteomes" id="UP000387223">
    <property type="component" value="Unassembled WGS sequence"/>
</dbReference>
<sequence length="84" mass="9394">MAAHSLSVSVDLSFDETVATVRFGDRTPVVAKVLGVDREKGSIVRVYLDRFIHKAVRTYRLENWNARGAVSTILEKTPEFAKNS</sequence>
<comment type="caution">
    <text evidence="1">The sequence shown here is derived from an EMBL/GenBank/DDBJ whole genome shotgun (WGS) entry which is preliminary data.</text>
</comment>